<protein>
    <submittedName>
        <fullName evidence="4">ABC transporter ATP-binding protein</fullName>
    </submittedName>
</protein>
<dbReference type="GO" id="GO:0005524">
    <property type="term" value="F:ATP binding"/>
    <property type="evidence" value="ECO:0007669"/>
    <property type="project" value="UniProtKB-KW"/>
</dbReference>
<evidence type="ECO:0000313" key="5">
    <source>
        <dbReference type="Proteomes" id="UP000234849"/>
    </source>
</evidence>
<keyword evidence="2" id="KW-0547">Nucleotide-binding</keyword>
<evidence type="ECO:0000256" key="2">
    <source>
        <dbReference type="ARBA" id="ARBA00022741"/>
    </source>
</evidence>
<comment type="caution">
    <text evidence="4">The sequence shown here is derived from an EMBL/GenBank/DDBJ whole genome shotgun (WGS) entry which is preliminary data.</text>
</comment>
<evidence type="ECO:0000256" key="1">
    <source>
        <dbReference type="ARBA" id="ARBA00022448"/>
    </source>
</evidence>
<name>A0A2N5NIA0_MEDGN</name>
<sequence length="287" mass="32525">MEYLLEVQHLNKNLNTFALHDISFTLKPGFITGLIGQNGCGKTSLIKTILNLYEKDSGAVFVTGHSMENEEIAAKDQLGVVLDECLFDADTRVETNARCFGALYSRYDHSLFLEFCRRFDVDPKKKIGKLSKGQKARFQLAFAFSHDAKVFLMDEPAVGLDPLFRKELMGYMQEIVEDGTRSILFSTHITEDLDQIGDYILLMDHGRLILDLTREELADRYLLLHGTKEQLEQLDPQMIVCQNFGEYRNSTLIDSAKAESLHLGGLTVTRPSLEDLMYCFHKGGVIQ</sequence>
<proteinExistence type="predicted"/>
<dbReference type="RefSeq" id="WP_101879655.1">
    <property type="nucleotide sequence ID" value="NZ_CACRUK010000039.1"/>
</dbReference>
<organism evidence="4 5">
    <name type="scientific">Mediterraneibacter gnavus</name>
    <name type="common">Ruminococcus gnavus</name>
    <dbReference type="NCBI Taxonomy" id="33038"/>
    <lineage>
        <taxon>Bacteria</taxon>
        <taxon>Bacillati</taxon>
        <taxon>Bacillota</taxon>
        <taxon>Clostridia</taxon>
        <taxon>Lachnospirales</taxon>
        <taxon>Lachnospiraceae</taxon>
        <taxon>Mediterraneibacter</taxon>
    </lineage>
</organism>
<dbReference type="Pfam" id="PF00005">
    <property type="entry name" value="ABC_tran"/>
    <property type="match status" value="1"/>
</dbReference>
<keyword evidence="3 4" id="KW-0067">ATP-binding</keyword>
<dbReference type="PANTHER" id="PTHR42939:SF3">
    <property type="entry name" value="ABC TRANSPORTER ATP-BINDING COMPONENT"/>
    <property type="match status" value="1"/>
</dbReference>
<dbReference type="AlphaFoldDB" id="A0A2N5NIA0"/>
<dbReference type="Proteomes" id="UP000234849">
    <property type="component" value="Unassembled WGS sequence"/>
</dbReference>
<accession>A0A2N5NIA0</accession>
<gene>
    <name evidence="4" type="ORF">CDL18_08200</name>
</gene>
<dbReference type="InterPro" id="IPR051782">
    <property type="entry name" value="ABC_Transporter_VariousFunc"/>
</dbReference>
<dbReference type="Gene3D" id="3.40.50.300">
    <property type="entry name" value="P-loop containing nucleotide triphosphate hydrolases"/>
    <property type="match status" value="1"/>
</dbReference>
<reference evidence="4 5" key="1">
    <citation type="journal article" date="2017" name="Genome Med.">
        <title>A novel Ruminococcus gnavus clade enriched in inflammatory bowel disease patients.</title>
        <authorList>
            <person name="Hall A.B."/>
            <person name="Yassour M."/>
            <person name="Sauk J."/>
            <person name="Garner A."/>
            <person name="Jiang X."/>
            <person name="Arthur T."/>
            <person name="Lagoudas G.K."/>
            <person name="Vatanen T."/>
            <person name="Fornelos N."/>
            <person name="Wilson R."/>
            <person name="Bertha M."/>
            <person name="Cohen M."/>
            <person name="Garber J."/>
            <person name="Khalili H."/>
            <person name="Gevers D."/>
            <person name="Ananthakrishnan A.N."/>
            <person name="Kugathasan S."/>
            <person name="Lander E.S."/>
            <person name="Blainey P."/>
            <person name="Vlamakis H."/>
            <person name="Xavier R.J."/>
            <person name="Huttenhower C."/>
        </authorList>
    </citation>
    <scope>NUCLEOTIDE SEQUENCE [LARGE SCALE GENOMIC DNA]</scope>
    <source>
        <strain evidence="4 5">RJX1118</strain>
    </source>
</reference>
<evidence type="ECO:0000313" key="4">
    <source>
        <dbReference type="EMBL" id="PLT55270.1"/>
    </source>
</evidence>
<dbReference type="EMBL" id="NIHM01000009">
    <property type="protein sequence ID" value="PLT55270.1"/>
    <property type="molecule type" value="Genomic_DNA"/>
</dbReference>
<dbReference type="GO" id="GO:0016887">
    <property type="term" value="F:ATP hydrolysis activity"/>
    <property type="evidence" value="ECO:0007669"/>
    <property type="project" value="InterPro"/>
</dbReference>
<evidence type="ECO:0000256" key="3">
    <source>
        <dbReference type="ARBA" id="ARBA00022840"/>
    </source>
</evidence>
<dbReference type="SUPFAM" id="SSF52540">
    <property type="entry name" value="P-loop containing nucleoside triphosphate hydrolases"/>
    <property type="match status" value="1"/>
</dbReference>
<dbReference type="PANTHER" id="PTHR42939">
    <property type="entry name" value="ABC TRANSPORTER ATP-BINDING PROTEIN ALBC-RELATED"/>
    <property type="match status" value="1"/>
</dbReference>
<dbReference type="SMART" id="SM00382">
    <property type="entry name" value="AAA"/>
    <property type="match status" value="1"/>
</dbReference>
<dbReference type="InterPro" id="IPR003593">
    <property type="entry name" value="AAA+_ATPase"/>
</dbReference>
<keyword evidence="1" id="KW-0813">Transport</keyword>
<dbReference type="InterPro" id="IPR003439">
    <property type="entry name" value="ABC_transporter-like_ATP-bd"/>
</dbReference>
<dbReference type="PROSITE" id="PS50893">
    <property type="entry name" value="ABC_TRANSPORTER_2"/>
    <property type="match status" value="1"/>
</dbReference>
<dbReference type="CDD" id="cd03230">
    <property type="entry name" value="ABC_DR_subfamily_A"/>
    <property type="match status" value="1"/>
</dbReference>
<dbReference type="InterPro" id="IPR027417">
    <property type="entry name" value="P-loop_NTPase"/>
</dbReference>